<organism evidence="3 4">
    <name type="scientific">Tetradesmus obliquus</name>
    <name type="common">Green alga</name>
    <name type="synonym">Acutodesmus obliquus</name>
    <dbReference type="NCBI Taxonomy" id="3088"/>
    <lineage>
        <taxon>Eukaryota</taxon>
        <taxon>Viridiplantae</taxon>
        <taxon>Chlorophyta</taxon>
        <taxon>core chlorophytes</taxon>
        <taxon>Chlorophyceae</taxon>
        <taxon>CS clade</taxon>
        <taxon>Sphaeropleales</taxon>
        <taxon>Scenedesmaceae</taxon>
        <taxon>Tetradesmus</taxon>
    </lineage>
</organism>
<evidence type="ECO:0000256" key="1">
    <source>
        <dbReference type="SAM" id="MobiDB-lite"/>
    </source>
</evidence>
<evidence type="ECO:0000313" key="3">
    <source>
        <dbReference type="EMBL" id="WIA17356.1"/>
    </source>
</evidence>
<dbReference type="SMART" id="SM00220">
    <property type="entry name" value="S_TKc"/>
    <property type="match status" value="1"/>
</dbReference>
<dbReference type="InterPro" id="IPR052751">
    <property type="entry name" value="Plant_MAPKKK"/>
</dbReference>
<dbReference type="Pfam" id="PF00069">
    <property type="entry name" value="Pkinase"/>
    <property type="match status" value="1"/>
</dbReference>
<dbReference type="Proteomes" id="UP001244341">
    <property type="component" value="Chromosome 8b"/>
</dbReference>
<feature type="domain" description="Protein kinase" evidence="2">
    <location>
        <begin position="13"/>
        <end position="350"/>
    </location>
</feature>
<evidence type="ECO:0000259" key="2">
    <source>
        <dbReference type="SMART" id="SM00220"/>
    </source>
</evidence>
<dbReference type="InterPro" id="IPR000719">
    <property type="entry name" value="Prot_kinase_dom"/>
</dbReference>
<protein>
    <recommendedName>
        <fullName evidence="2">Protein kinase domain-containing protein</fullName>
    </recommendedName>
</protein>
<dbReference type="EMBL" id="CP126215">
    <property type="protein sequence ID" value="WIA17356.1"/>
    <property type="molecule type" value="Genomic_DNA"/>
</dbReference>
<sequence>MWARMLTNNVFEFTSQGRIQQGSETDVYLVKLDNIVQWRRQPAAADSSEGQSAESRRRGRHPQPSVQVGGLYALKVCRPLQDLSEEELGSIAMPDVRTRLLKEQACYGRLGRRFLLCRCFAYGAAELLVPGAAAAPPHAEQERPCLLLEYAPGGSMAALLQSPEGGVAGMSEQQAREVMRAAAEVLLGCHSERVIYRDVQPSNIVMMQPPEGEPDFEEIDFKLIDFGTSFFMDEGLGSGYRFGLPAYRAPEQGPDYHHTYTLDTWQLGCLLLHLRTGELPLPELLGLPDAEWLAKVSAVHQDILHAEQHPYLQRYTLLSQQEREVISKCLVPAPHARPMTERVFEDCDYFARGGVPLTTEQVHLLQTHLPGAMERYIMSVLEGEKCARQGEV</sequence>
<evidence type="ECO:0000313" key="4">
    <source>
        <dbReference type="Proteomes" id="UP001244341"/>
    </source>
</evidence>
<gene>
    <name evidence="3" type="ORF">OEZ85_014218</name>
</gene>
<keyword evidence="4" id="KW-1185">Reference proteome</keyword>
<name>A0ABY8UB97_TETOB</name>
<feature type="region of interest" description="Disordered" evidence="1">
    <location>
        <begin position="41"/>
        <end position="65"/>
    </location>
</feature>
<dbReference type="InterPro" id="IPR011009">
    <property type="entry name" value="Kinase-like_dom_sf"/>
</dbReference>
<dbReference type="PANTHER" id="PTHR48011:SF4">
    <property type="entry name" value="MITOGEN-ACTIVATED PROTEIN KINASE KINASE KINASE 19"/>
    <property type="match status" value="1"/>
</dbReference>
<dbReference type="PANTHER" id="PTHR48011">
    <property type="entry name" value="CCR4-NOT TRANSCRIPTIONAL COMPLEX SUBUNIT CAF120-RELATED"/>
    <property type="match status" value="1"/>
</dbReference>
<dbReference type="Gene3D" id="1.10.510.10">
    <property type="entry name" value="Transferase(Phosphotransferase) domain 1"/>
    <property type="match status" value="1"/>
</dbReference>
<accession>A0ABY8UB97</accession>
<reference evidence="3 4" key="1">
    <citation type="submission" date="2023-05" db="EMBL/GenBank/DDBJ databases">
        <title>A 100% complete, gapless, phased diploid assembly of the Scenedesmus obliquus UTEX 3031 genome.</title>
        <authorList>
            <person name="Biondi T.C."/>
            <person name="Hanschen E.R."/>
            <person name="Kwon T."/>
            <person name="Eng W."/>
            <person name="Kruse C.P.S."/>
            <person name="Koehler S.I."/>
            <person name="Kunde Y."/>
            <person name="Gleasner C.D."/>
            <person name="You Mak K.T."/>
            <person name="Polle J."/>
            <person name="Hovde B.T."/>
            <person name="Starkenburg S.R."/>
        </authorList>
    </citation>
    <scope>NUCLEOTIDE SEQUENCE [LARGE SCALE GENOMIC DNA]</scope>
    <source>
        <strain evidence="3 4">DOE0152z</strain>
    </source>
</reference>
<dbReference type="SUPFAM" id="SSF56112">
    <property type="entry name" value="Protein kinase-like (PK-like)"/>
    <property type="match status" value="1"/>
</dbReference>
<proteinExistence type="predicted"/>